<evidence type="ECO:0000313" key="2">
    <source>
        <dbReference type="EMBL" id="KAL3695334.1"/>
    </source>
</evidence>
<accession>A0ABD3HX19</accession>
<dbReference type="EMBL" id="JBJQOH010000002">
    <property type="protein sequence ID" value="KAL3695334.1"/>
    <property type="molecule type" value="Genomic_DNA"/>
</dbReference>
<keyword evidence="3" id="KW-1185">Reference proteome</keyword>
<organism evidence="2 3">
    <name type="scientific">Riccia sorocarpa</name>
    <dbReference type="NCBI Taxonomy" id="122646"/>
    <lineage>
        <taxon>Eukaryota</taxon>
        <taxon>Viridiplantae</taxon>
        <taxon>Streptophyta</taxon>
        <taxon>Embryophyta</taxon>
        <taxon>Marchantiophyta</taxon>
        <taxon>Marchantiopsida</taxon>
        <taxon>Marchantiidae</taxon>
        <taxon>Marchantiales</taxon>
        <taxon>Ricciaceae</taxon>
        <taxon>Riccia</taxon>
    </lineage>
</organism>
<name>A0ABD3HX19_9MARC</name>
<sequence>MEDLGASSSQLQEELVQEVIESETMSANLQEPLARMGSLDDPMSGQVAPDNKNSTNNTFSLIHPQSFTPWIERMLRVWTSDPIALVASLVRVVRTLFTSMARTSARVVTGPSLDGEVEVDELTDGAPVPDVGVTDTLEA</sequence>
<evidence type="ECO:0000256" key="1">
    <source>
        <dbReference type="SAM" id="MobiDB-lite"/>
    </source>
</evidence>
<reference evidence="2 3" key="1">
    <citation type="submission" date="2024-09" db="EMBL/GenBank/DDBJ databases">
        <title>Chromosome-scale assembly of Riccia sorocarpa.</title>
        <authorList>
            <person name="Paukszto L."/>
        </authorList>
    </citation>
    <scope>NUCLEOTIDE SEQUENCE [LARGE SCALE GENOMIC DNA]</scope>
    <source>
        <strain evidence="2">LP-2024</strain>
        <tissue evidence="2">Aerial parts of the thallus</tissue>
    </source>
</reference>
<dbReference type="Proteomes" id="UP001633002">
    <property type="component" value="Unassembled WGS sequence"/>
</dbReference>
<evidence type="ECO:0000313" key="3">
    <source>
        <dbReference type="Proteomes" id="UP001633002"/>
    </source>
</evidence>
<protein>
    <submittedName>
        <fullName evidence="2">Uncharacterized protein</fullName>
    </submittedName>
</protein>
<dbReference type="AlphaFoldDB" id="A0ABD3HX19"/>
<gene>
    <name evidence="2" type="ORF">R1sor_009410</name>
</gene>
<feature type="region of interest" description="Disordered" evidence="1">
    <location>
        <begin position="35"/>
        <end position="57"/>
    </location>
</feature>
<proteinExistence type="predicted"/>
<comment type="caution">
    <text evidence="2">The sequence shown here is derived from an EMBL/GenBank/DDBJ whole genome shotgun (WGS) entry which is preliminary data.</text>
</comment>